<keyword evidence="3 6" id="KW-0812">Transmembrane</keyword>
<dbReference type="AlphaFoldDB" id="A0A7X2D3Q8"/>
<comment type="caution">
    <text evidence="7">The sequence shown here is derived from an EMBL/GenBank/DDBJ whole genome shotgun (WGS) entry which is preliminary data.</text>
</comment>
<keyword evidence="8" id="KW-1185">Reference proteome</keyword>
<evidence type="ECO:0000313" key="8">
    <source>
        <dbReference type="Proteomes" id="UP000434582"/>
    </source>
</evidence>
<dbReference type="OrthoDB" id="7356092at2"/>
<comment type="subcellular location">
    <subcellularLocation>
        <location evidence="1">Cell membrane</location>
        <topology evidence="1">Multi-pass membrane protein</topology>
    </subcellularLocation>
</comment>
<accession>A0A7X2D3Q8</accession>
<dbReference type="EMBL" id="WIVE01000031">
    <property type="protein sequence ID" value="MQX37026.1"/>
    <property type="molecule type" value="Genomic_DNA"/>
</dbReference>
<feature type="transmembrane region" description="Helical" evidence="6">
    <location>
        <begin position="89"/>
        <end position="108"/>
    </location>
</feature>
<evidence type="ECO:0000256" key="5">
    <source>
        <dbReference type="ARBA" id="ARBA00023136"/>
    </source>
</evidence>
<organism evidence="7 8">
    <name type="scientific">Roseospira navarrensis</name>
    <dbReference type="NCBI Taxonomy" id="140058"/>
    <lineage>
        <taxon>Bacteria</taxon>
        <taxon>Pseudomonadati</taxon>
        <taxon>Pseudomonadota</taxon>
        <taxon>Alphaproteobacteria</taxon>
        <taxon>Rhodospirillales</taxon>
        <taxon>Rhodospirillaceae</taxon>
        <taxon>Roseospira</taxon>
    </lineage>
</organism>
<evidence type="ECO:0000256" key="2">
    <source>
        <dbReference type="ARBA" id="ARBA00022475"/>
    </source>
</evidence>
<feature type="transmembrane region" description="Helical" evidence="6">
    <location>
        <begin position="52"/>
        <end position="69"/>
    </location>
</feature>
<evidence type="ECO:0000256" key="1">
    <source>
        <dbReference type="ARBA" id="ARBA00004651"/>
    </source>
</evidence>
<reference evidence="7 8" key="1">
    <citation type="submission" date="2019-10" db="EMBL/GenBank/DDBJ databases">
        <title>Draft whole-genome sequence of the purple nonsulfur photosynthetic bacterium Roseospira navarrensis DSM 15114.</title>
        <authorList>
            <person name="Kyndt J.A."/>
            <person name="Meyer T.E."/>
        </authorList>
    </citation>
    <scope>NUCLEOTIDE SEQUENCE [LARGE SCALE GENOMIC DNA]</scope>
    <source>
        <strain evidence="7 8">DSM 15114</strain>
    </source>
</reference>
<feature type="transmembrane region" description="Helical" evidence="6">
    <location>
        <begin position="144"/>
        <end position="165"/>
    </location>
</feature>
<feature type="transmembrane region" description="Helical" evidence="6">
    <location>
        <begin position="223"/>
        <end position="243"/>
    </location>
</feature>
<protein>
    <recommendedName>
        <fullName evidence="9">Flippase-like domain-containing protein</fullName>
    </recommendedName>
</protein>
<proteinExistence type="predicted"/>
<evidence type="ECO:0008006" key="9">
    <source>
        <dbReference type="Google" id="ProtNLM"/>
    </source>
</evidence>
<feature type="transmembrane region" description="Helical" evidence="6">
    <location>
        <begin position="12"/>
        <end position="32"/>
    </location>
</feature>
<evidence type="ECO:0000256" key="3">
    <source>
        <dbReference type="ARBA" id="ARBA00022692"/>
    </source>
</evidence>
<dbReference type="RefSeq" id="WP_153344084.1">
    <property type="nucleotide sequence ID" value="NZ_WIVE01000031.1"/>
</dbReference>
<keyword evidence="4 6" id="KW-1133">Transmembrane helix</keyword>
<feature type="transmembrane region" description="Helical" evidence="6">
    <location>
        <begin position="249"/>
        <end position="267"/>
    </location>
</feature>
<name>A0A7X2D3Q8_9PROT</name>
<dbReference type="GO" id="GO:0005886">
    <property type="term" value="C:plasma membrane"/>
    <property type="evidence" value="ECO:0007669"/>
    <property type="project" value="UniProtKB-SubCell"/>
</dbReference>
<dbReference type="InterPro" id="IPR022791">
    <property type="entry name" value="L-PG_synthase/AglD"/>
</dbReference>
<evidence type="ECO:0000256" key="6">
    <source>
        <dbReference type="SAM" id="Phobius"/>
    </source>
</evidence>
<dbReference type="Proteomes" id="UP000434582">
    <property type="component" value="Unassembled WGS sequence"/>
</dbReference>
<dbReference type="PANTHER" id="PTHR39087:SF2">
    <property type="entry name" value="UPF0104 MEMBRANE PROTEIN MJ1595"/>
    <property type="match status" value="1"/>
</dbReference>
<feature type="transmembrane region" description="Helical" evidence="6">
    <location>
        <begin position="171"/>
        <end position="190"/>
    </location>
</feature>
<evidence type="ECO:0000313" key="7">
    <source>
        <dbReference type="EMBL" id="MQX37026.1"/>
    </source>
</evidence>
<keyword evidence="5 6" id="KW-0472">Membrane</keyword>
<sequence>MSTESAREPRPWRAIAWRVGLAAVVVAGLAGWLLAQGATGDFVEALATTDPVMVLLAMAVYPFITVSRAQRFRVALRLMARGGAPIPEASLWTLVRVAAFHSVLASLAPMRLGELSLVPLLHRMAGAPMTAGSALLILLRMIDLLVVLSAGLVALALLPGARAAVPEAAPIAGAVVLALLGGFAVAPPVARRLAGLTPFGGGRLGRLWQALMEAMASQTPGRVLIQMAWTAVIWAQIFLMAWLCANATPAVVGLAGGVAGGCATALASVLPVSTFANVGTFEAAWMLALVPAGLSQAEALATGIVFHVAGLAGSLAFGLLALVGGRPVGFRRADVTVSR</sequence>
<dbReference type="Pfam" id="PF03706">
    <property type="entry name" value="LPG_synthase_TM"/>
    <property type="match status" value="1"/>
</dbReference>
<gene>
    <name evidence="7" type="ORF">GHC57_10900</name>
</gene>
<feature type="transmembrane region" description="Helical" evidence="6">
    <location>
        <begin position="300"/>
        <end position="323"/>
    </location>
</feature>
<dbReference type="PANTHER" id="PTHR39087">
    <property type="entry name" value="UPF0104 MEMBRANE PROTEIN MJ1595"/>
    <property type="match status" value="1"/>
</dbReference>
<evidence type="ECO:0000256" key="4">
    <source>
        <dbReference type="ARBA" id="ARBA00022989"/>
    </source>
</evidence>
<keyword evidence="2" id="KW-1003">Cell membrane</keyword>